<dbReference type="InterPro" id="IPR011989">
    <property type="entry name" value="ARM-like"/>
</dbReference>
<evidence type="ECO:0000313" key="6">
    <source>
        <dbReference type="Proteomes" id="UP000016927"/>
    </source>
</evidence>
<keyword evidence="6" id="KW-1185">Reference proteome</keyword>
<accession>R0KPG5</accession>
<name>R0KPG5_NOSB1</name>
<dbReference type="EMBL" id="KB909309">
    <property type="protein sequence ID" value="EOB12596.1"/>
    <property type="molecule type" value="Genomic_DNA"/>
</dbReference>
<gene>
    <name evidence="5" type="primary">RPN1</name>
    <name evidence="5" type="ORF">NBO_401g0011</name>
</gene>
<evidence type="ECO:0000259" key="3">
    <source>
        <dbReference type="Pfam" id="PF17781"/>
    </source>
</evidence>
<sequence>MRINKSFLKRINTLFLKTFFYFFCSIFKTLKMENENLNIIIERLQEKDEGVQESAMNMLIDLIKQSQSGSIDTLNFQHLSEKKNILLEMTGTISPSLKPKLFDVVSAISIIGNDKDILKYRIQGNTIPLSEWGHLYVKKLTGCIIDAKQGKYPDIPFESTLEVGQLCKEFLFRNNLEFEAIDFLIDIEKIGDVVEHVDNHNYKRIILYLEEMAVFSDLKNVLNEIYKKMEDHAKFVCHAIEQGKKKQAIEYTKNIKDTRIRRQILYILAKLHVFYESRDPEERQILSNEHVKTIYKEVVQALELDTKPVTQKRSKYEKDLHKPIHQASFSPITLTNGFIHMGYEQDTIFFPRDSTPAPLDYEAILNSDIPELVTVLASVGVIGLWNPPKVLELLQEHIFGEISRKKTGSLLALALSSTHIYDDNQTYLSLLTGNLQSNELIHILPTLLGIQSLYSGTFTNDDPDSNTLQSLKEILTPLLFSESHEIALFTSFVLGSIFVGSADDELVSIFMQMFIEKEEHADTHFFKLHMLGLALLYYKRPDVECCISELETNYSRHGSILVKGFQFIRSGDPEVVKNIFADSFTGETDALLESLAILSCSLIGMGDEVAFQMVSRIATSSLLLESSHLKSVLPLCYALLYTSNPQPSVIDVLEKSLNSGDSNVVIPTIFALGVIGGGTVNGRIQKILDQQFSYFYKDPKASSVLKISQGLLSLGKGMGTLSPFFYDKTVLSPKNLIGLFATALLFLEPLNSPLLNDYPYFFYLLVQACSTKYVYCSSKINIRIGNPVNTVGVVGDPRRISSMQTHTLPVVLGTNERAEIDEECYTPFVEDVVLLKE</sequence>
<dbReference type="GO" id="GO:0034515">
    <property type="term" value="C:proteasome storage granule"/>
    <property type="evidence" value="ECO:0007669"/>
    <property type="project" value="TreeGrafter"/>
</dbReference>
<keyword evidence="2 5" id="KW-0647">Proteasome</keyword>
<dbReference type="OrthoDB" id="10252509at2759"/>
<keyword evidence="1" id="KW-0677">Repeat</keyword>
<feature type="domain" description="26S proteasome non-ATPase regulatory subunit RPN1 C-terminal" evidence="4">
    <location>
        <begin position="791"/>
        <end position="836"/>
    </location>
</feature>
<dbReference type="InterPro" id="IPR016024">
    <property type="entry name" value="ARM-type_fold"/>
</dbReference>
<protein>
    <submittedName>
        <fullName evidence="5">26S proteasome regulatory subunit rpn1</fullName>
    </submittedName>
</protein>
<dbReference type="InterPro" id="IPR041433">
    <property type="entry name" value="RPN1_C"/>
</dbReference>
<dbReference type="Pfam" id="PF18051">
    <property type="entry name" value="RPN1_C"/>
    <property type="match status" value="1"/>
</dbReference>
<dbReference type="Pfam" id="PF17781">
    <property type="entry name" value="RPN1_RPN2_N"/>
    <property type="match status" value="1"/>
</dbReference>
<dbReference type="AlphaFoldDB" id="R0KPG5"/>
<dbReference type="Gene3D" id="1.25.10.10">
    <property type="entry name" value="Leucine-rich Repeat Variant"/>
    <property type="match status" value="1"/>
</dbReference>
<organism evidence="5 6">
    <name type="scientific">Nosema bombycis (strain CQ1 / CVCC 102059)</name>
    <name type="common">Microsporidian parasite</name>
    <name type="synonym">Pebrine of silkworm</name>
    <dbReference type="NCBI Taxonomy" id="578461"/>
    <lineage>
        <taxon>Eukaryota</taxon>
        <taxon>Fungi</taxon>
        <taxon>Fungi incertae sedis</taxon>
        <taxon>Microsporidia</taxon>
        <taxon>Nosematidae</taxon>
        <taxon>Nosema</taxon>
    </lineage>
</organism>
<dbReference type="GO" id="GO:0043161">
    <property type="term" value="P:proteasome-mediated ubiquitin-dependent protein catabolic process"/>
    <property type="evidence" value="ECO:0007669"/>
    <property type="project" value="TreeGrafter"/>
</dbReference>
<dbReference type="HOGENOM" id="CLU_019273_0_0_1"/>
<feature type="domain" description="RPN1 N-terminal" evidence="3">
    <location>
        <begin position="37"/>
        <end position="304"/>
    </location>
</feature>
<evidence type="ECO:0000256" key="1">
    <source>
        <dbReference type="ARBA" id="ARBA00022737"/>
    </source>
</evidence>
<dbReference type="SUPFAM" id="SSF48371">
    <property type="entry name" value="ARM repeat"/>
    <property type="match status" value="1"/>
</dbReference>
<dbReference type="PANTHER" id="PTHR10943:SF1">
    <property type="entry name" value="26S PROTEASOME NON-ATPASE REGULATORY SUBUNIT 2"/>
    <property type="match status" value="1"/>
</dbReference>
<dbReference type="STRING" id="578461.R0KPG5"/>
<evidence type="ECO:0000259" key="4">
    <source>
        <dbReference type="Pfam" id="PF18051"/>
    </source>
</evidence>
<reference evidence="5 6" key="1">
    <citation type="journal article" date="2013" name="BMC Genomics">
        <title>Comparative genomics of parasitic silkworm microsporidia reveal an association between genome expansion and host adaptation.</title>
        <authorList>
            <person name="Pan G."/>
            <person name="Xu J."/>
            <person name="Li T."/>
            <person name="Xia Q."/>
            <person name="Liu S.L."/>
            <person name="Zhang G."/>
            <person name="Li S."/>
            <person name="Li C."/>
            <person name="Liu H."/>
            <person name="Yang L."/>
            <person name="Liu T."/>
            <person name="Zhang X."/>
            <person name="Wu Z."/>
            <person name="Fan W."/>
            <person name="Dang X."/>
            <person name="Xiang H."/>
            <person name="Tao M."/>
            <person name="Li Y."/>
            <person name="Hu J."/>
            <person name="Li Z."/>
            <person name="Lin L."/>
            <person name="Luo J."/>
            <person name="Geng L."/>
            <person name="Wang L."/>
            <person name="Long M."/>
            <person name="Wan Y."/>
            <person name="He N."/>
            <person name="Zhang Z."/>
            <person name="Lu C."/>
            <person name="Keeling P.J."/>
            <person name="Wang J."/>
            <person name="Xiang Z."/>
            <person name="Zhou Z."/>
        </authorList>
    </citation>
    <scope>NUCLEOTIDE SEQUENCE [LARGE SCALE GENOMIC DNA]</scope>
    <source>
        <strain evidence="6">CQ1 / CVCC 102059</strain>
    </source>
</reference>
<proteinExistence type="predicted"/>
<dbReference type="GO" id="GO:0005634">
    <property type="term" value="C:nucleus"/>
    <property type="evidence" value="ECO:0007669"/>
    <property type="project" value="TreeGrafter"/>
</dbReference>
<evidence type="ECO:0000256" key="2">
    <source>
        <dbReference type="ARBA" id="ARBA00022942"/>
    </source>
</evidence>
<dbReference type="InterPro" id="IPR040892">
    <property type="entry name" value="RPN1_N"/>
</dbReference>
<dbReference type="PANTHER" id="PTHR10943">
    <property type="entry name" value="26S PROTEASOME NON-ATPASE REGULATORY SUBUNIT"/>
    <property type="match status" value="1"/>
</dbReference>
<dbReference type="VEuPathDB" id="MicrosporidiaDB:NBO_401g0011"/>
<dbReference type="GO" id="GO:0008540">
    <property type="term" value="C:proteasome regulatory particle, base subcomplex"/>
    <property type="evidence" value="ECO:0007669"/>
    <property type="project" value="TreeGrafter"/>
</dbReference>
<evidence type="ECO:0000313" key="5">
    <source>
        <dbReference type="EMBL" id="EOB12596.1"/>
    </source>
</evidence>
<dbReference type="Proteomes" id="UP000016927">
    <property type="component" value="Unassembled WGS sequence"/>
</dbReference>